<dbReference type="PANTHER" id="PTHR44196:SF1">
    <property type="entry name" value="DEHYDROGENASE_REDUCTASE SDR FAMILY MEMBER 7B"/>
    <property type="match status" value="1"/>
</dbReference>
<dbReference type="AlphaFoldDB" id="A0A4Q7P7A9"/>
<evidence type="ECO:0000256" key="2">
    <source>
        <dbReference type="ARBA" id="ARBA00023002"/>
    </source>
</evidence>
<keyword evidence="4" id="KW-1185">Reference proteome</keyword>
<sequence>MLTGKKIVITGAASGIGRELVRLLYGKNNVLAVDIDESGLKALKDELPGIEVFQVDLLTNGAVQQVFDHVYTVWEGIDYYFANAGFAKYGSWKDQDQNTVESIFRINTWIPLETAQILKKSQRKPFRLVVTASAVAYWAIPGYSAYSASKAAMHQLAEAIRAEEKADWLTLVYPASTDTAFFSKAGKNIPKAIPVQKAESVAIAMIRGAQKGKRRIYPSFIFRTVLLVNRIFPFIRPIYQFLESRKFQKWMGSPNK</sequence>
<reference evidence="3 4" key="1">
    <citation type="submission" date="2019-02" db="EMBL/GenBank/DDBJ databases">
        <title>Genomic Encyclopedia of Archaeal and Bacterial Type Strains, Phase II (KMG-II): from individual species to whole genera.</title>
        <authorList>
            <person name="Goeker M."/>
        </authorList>
    </citation>
    <scope>NUCLEOTIDE SEQUENCE [LARGE SCALE GENOMIC DNA]</scope>
    <source>
        <strain evidence="3 4">DSM 21411</strain>
    </source>
</reference>
<dbReference type="Proteomes" id="UP000292209">
    <property type="component" value="Unassembled WGS sequence"/>
</dbReference>
<dbReference type="EMBL" id="SGXG01000001">
    <property type="protein sequence ID" value="RZS96013.1"/>
    <property type="molecule type" value="Genomic_DNA"/>
</dbReference>
<organism evidence="3 4">
    <name type="scientific">Cecembia calidifontis</name>
    <dbReference type="NCBI Taxonomy" id="1187080"/>
    <lineage>
        <taxon>Bacteria</taxon>
        <taxon>Pseudomonadati</taxon>
        <taxon>Bacteroidota</taxon>
        <taxon>Cytophagia</taxon>
        <taxon>Cytophagales</taxon>
        <taxon>Cyclobacteriaceae</taxon>
        <taxon>Cecembia</taxon>
    </lineage>
</organism>
<dbReference type="GO" id="GO:0016020">
    <property type="term" value="C:membrane"/>
    <property type="evidence" value="ECO:0007669"/>
    <property type="project" value="TreeGrafter"/>
</dbReference>
<evidence type="ECO:0000313" key="3">
    <source>
        <dbReference type="EMBL" id="RZS96013.1"/>
    </source>
</evidence>
<dbReference type="RefSeq" id="WP_130275030.1">
    <property type="nucleotide sequence ID" value="NZ_SGXG01000001.1"/>
</dbReference>
<dbReference type="PRINTS" id="PR00081">
    <property type="entry name" value="GDHRDH"/>
</dbReference>
<dbReference type="PANTHER" id="PTHR44196">
    <property type="entry name" value="DEHYDROGENASE/REDUCTASE SDR FAMILY MEMBER 7B"/>
    <property type="match status" value="1"/>
</dbReference>
<keyword evidence="2" id="KW-0560">Oxidoreductase</keyword>
<dbReference type="InterPro" id="IPR002347">
    <property type="entry name" value="SDR_fam"/>
</dbReference>
<dbReference type="Pfam" id="PF00106">
    <property type="entry name" value="adh_short"/>
    <property type="match status" value="1"/>
</dbReference>
<comment type="caution">
    <text evidence="3">The sequence shown here is derived from an EMBL/GenBank/DDBJ whole genome shotgun (WGS) entry which is preliminary data.</text>
</comment>
<name>A0A4Q7P7A9_9BACT</name>
<dbReference type="InterPro" id="IPR036291">
    <property type="entry name" value="NAD(P)-bd_dom_sf"/>
</dbReference>
<dbReference type="Gene3D" id="3.40.50.720">
    <property type="entry name" value="NAD(P)-binding Rossmann-like Domain"/>
    <property type="match status" value="1"/>
</dbReference>
<evidence type="ECO:0000313" key="4">
    <source>
        <dbReference type="Proteomes" id="UP000292209"/>
    </source>
</evidence>
<gene>
    <name evidence="3" type="ORF">BC751_1567</name>
</gene>
<dbReference type="PROSITE" id="PS00061">
    <property type="entry name" value="ADH_SHORT"/>
    <property type="match status" value="1"/>
</dbReference>
<dbReference type="GO" id="GO:0016491">
    <property type="term" value="F:oxidoreductase activity"/>
    <property type="evidence" value="ECO:0007669"/>
    <property type="project" value="UniProtKB-KW"/>
</dbReference>
<proteinExistence type="inferred from homology"/>
<dbReference type="OrthoDB" id="9794387at2"/>
<accession>A0A4Q7P7A9</accession>
<dbReference type="SUPFAM" id="SSF51735">
    <property type="entry name" value="NAD(P)-binding Rossmann-fold domains"/>
    <property type="match status" value="1"/>
</dbReference>
<dbReference type="InterPro" id="IPR020904">
    <property type="entry name" value="Sc_DH/Rdtase_CS"/>
</dbReference>
<comment type="similarity">
    <text evidence="1">Belongs to the short-chain dehydrogenases/reductases (SDR) family.</text>
</comment>
<evidence type="ECO:0000256" key="1">
    <source>
        <dbReference type="ARBA" id="ARBA00006484"/>
    </source>
</evidence>
<protein>
    <submittedName>
        <fullName evidence="3">Short-subunit dehydrogenase</fullName>
    </submittedName>
</protein>